<protein>
    <submittedName>
        <fullName evidence="2 3">Uncharacterized protein</fullName>
    </submittedName>
</protein>
<proteinExistence type="predicted"/>
<feature type="compositionally biased region" description="Polar residues" evidence="1">
    <location>
        <begin position="1"/>
        <end position="17"/>
    </location>
</feature>
<reference evidence="3" key="3">
    <citation type="submission" date="2015-06" db="UniProtKB">
        <authorList>
            <consortium name="EnsemblMetazoa"/>
        </authorList>
    </citation>
    <scope>IDENTIFICATION</scope>
</reference>
<dbReference type="Proteomes" id="UP000015101">
    <property type="component" value="Unassembled WGS sequence"/>
</dbReference>
<gene>
    <name evidence="3" type="primary">20201721</name>
    <name evidence="2" type="ORF">HELRODRAFT_166938</name>
</gene>
<sequence length="160" mass="18816">MQNIETAVAEVQQQQSTKKFERNEEQFDDKSITAFSESELSSASSCQNIEDSLVCLRNDEKTSGVRNKMLLKKLRDGFKHEERYLTKREQMLKDRKAKALELLKRSKKLDEEEEEVKKLHDVTICIILLRQNRKKKEESFRVLPTIGNKYSTTCSWYPSH</sequence>
<accession>T1EYS1</accession>
<dbReference type="AlphaFoldDB" id="T1EYS1"/>
<evidence type="ECO:0000313" key="3">
    <source>
        <dbReference type="EnsemblMetazoa" id="HelroP166938"/>
    </source>
</evidence>
<dbReference type="HOGENOM" id="CLU_1654016_0_0_1"/>
<organism evidence="3 4">
    <name type="scientific">Helobdella robusta</name>
    <name type="common">Californian leech</name>
    <dbReference type="NCBI Taxonomy" id="6412"/>
    <lineage>
        <taxon>Eukaryota</taxon>
        <taxon>Metazoa</taxon>
        <taxon>Spiralia</taxon>
        <taxon>Lophotrochozoa</taxon>
        <taxon>Annelida</taxon>
        <taxon>Clitellata</taxon>
        <taxon>Hirudinea</taxon>
        <taxon>Rhynchobdellida</taxon>
        <taxon>Glossiphoniidae</taxon>
        <taxon>Helobdella</taxon>
    </lineage>
</organism>
<dbReference type="KEGG" id="hro:HELRODRAFT_166938"/>
<dbReference type="RefSeq" id="XP_009010350.1">
    <property type="nucleotide sequence ID" value="XM_009012102.1"/>
</dbReference>
<evidence type="ECO:0000256" key="1">
    <source>
        <dbReference type="SAM" id="MobiDB-lite"/>
    </source>
</evidence>
<evidence type="ECO:0000313" key="2">
    <source>
        <dbReference type="EMBL" id="ESO11862.1"/>
    </source>
</evidence>
<keyword evidence="4" id="KW-1185">Reference proteome</keyword>
<dbReference type="EnsemblMetazoa" id="HelroT166938">
    <property type="protein sequence ID" value="HelroP166938"/>
    <property type="gene ID" value="HelroG166938"/>
</dbReference>
<dbReference type="InParanoid" id="T1EYS1"/>
<feature type="region of interest" description="Disordered" evidence="1">
    <location>
        <begin position="1"/>
        <end position="25"/>
    </location>
</feature>
<evidence type="ECO:0000313" key="4">
    <source>
        <dbReference type="Proteomes" id="UP000015101"/>
    </source>
</evidence>
<name>T1EYS1_HELRO</name>
<dbReference type="EMBL" id="AMQM01002606">
    <property type="status" value="NOT_ANNOTATED_CDS"/>
    <property type="molecule type" value="Genomic_DNA"/>
</dbReference>
<dbReference type="GeneID" id="20201721"/>
<dbReference type="CTD" id="20201721"/>
<reference evidence="2 4" key="2">
    <citation type="journal article" date="2013" name="Nature">
        <title>Insights into bilaterian evolution from three spiralian genomes.</title>
        <authorList>
            <person name="Simakov O."/>
            <person name="Marletaz F."/>
            <person name="Cho S.J."/>
            <person name="Edsinger-Gonzales E."/>
            <person name="Havlak P."/>
            <person name="Hellsten U."/>
            <person name="Kuo D.H."/>
            <person name="Larsson T."/>
            <person name="Lv J."/>
            <person name="Arendt D."/>
            <person name="Savage R."/>
            <person name="Osoegawa K."/>
            <person name="de Jong P."/>
            <person name="Grimwood J."/>
            <person name="Chapman J.A."/>
            <person name="Shapiro H."/>
            <person name="Aerts A."/>
            <person name="Otillar R.P."/>
            <person name="Terry A.Y."/>
            <person name="Boore J.L."/>
            <person name="Grigoriev I.V."/>
            <person name="Lindberg D.R."/>
            <person name="Seaver E.C."/>
            <person name="Weisblat D.A."/>
            <person name="Putnam N.H."/>
            <person name="Rokhsar D.S."/>
        </authorList>
    </citation>
    <scope>NUCLEOTIDE SEQUENCE</scope>
</reference>
<dbReference type="EMBL" id="KB095812">
    <property type="protein sequence ID" value="ESO11862.1"/>
    <property type="molecule type" value="Genomic_DNA"/>
</dbReference>
<reference evidence="4" key="1">
    <citation type="submission" date="2012-12" db="EMBL/GenBank/DDBJ databases">
        <authorList>
            <person name="Hellsten U."/>
            <person name="Grimwood J."/>
            <person name="Chapman J.A."/>
            <person name="Shapiro H."/>
            <person name="Aerts A."/>
            <person name="Otillar R.P."/>
            <person name="Terry A.Y."/>
            <person name="Boore J.L."/>
            <person name="Simakov O."/>
            <person name="Marletaz F."/>
            <person name="Cho S.-J."/>
            <person name="Edsinger-Gonzales E."/>
            <person name="Havlak P."/>
            <person name="Kuo D.-H."/>
            <person name="Larsson T."/>
            <person name="Lv J."/>
            <person name="Arendt D."/>
            <person name="Savage R."/>
            <person name="Osoegawa K."/>
            <person name="de Jong P."/>
            <person name="Lindberg D.R."/>
            <person name="Seaver E.C."/>
            <person name="Weisblat D.A."/>
            <person name="Putnam N.H."/>
            <person name="Grigoriev I.V."/>
            <person name="Rokhsar D.S."/>
        </authorList>
    </citation>
    <scope>NUCLEOTIDE SEQUENCE</scope>
</reference>